<dbReference type="InterPro" id="IPR029044">
    <property type="entry name" value="Nucleotide-diphossugar_trans"/>
</dbReference>
<accession>A0A6V7XSJ1</accession>
<dbReference type="AlphaFoldDB" id="A0A6V7XSJ1"/>
<evidence type="ECO:0000256" key="3">
    <source>
        <dbReference type="ARBA" id="ARBA00005735"/>
    </source>
</evidence>
<comment type="cofactor">
    <cofactor evidence="11">
        <name>Mn(2+)</name>
        <dbReference type="ChEBI" id="CHEBI:29035"/>
    </cofactor>
</comment>
<evidence type="ECO:0000256" key="9">
    <source>
        <dbReference type="ARBA" id="ARBA00023136"/>
    </source>
</evidence>
<dbReference type="InterPro" id="IPR027995">
    <property type="entry name" value="Galactosyl_T_N"/>
</dbReference>
<dbReference type="Pfam" id="PF02709">
    <property type="entry name" value="Glyco_transf_7C"/>
    <property type="match status" value="1"/>
</dbReference>
<comment type="pathway">
    <text evidence="2 11">Protein modification; protein glycosylation.</text>
</comment>
<dbReference type="InterPro" id="IPR003859">
    <property type="entry name" value="Galactosyl_T"/>
</dbReference>
<feature type="domain" description="Galactosyltransferase C-terminal" evidence="12">
    <location>
        <begin position="286"/>
        <end position="362"/>
    </location>
</feature>
<keyword evidence="5 11" id="KW-0808">Transferase</keyword>
<dbReference type="GO" id="GO:0016020">
    <property type="term" value="C:membrane"/>
    <property type="evidence" value="ECO:0007669"/>
    <property type="project" value="UniProtKB-SubCell"/>
</dbReference>
<evidence type="ECO:0000256" key="11">
    <source>
        <dbReference type="RuleBase" id="RU368121"/>
    </source>
</evidence>
<comment type="caution">
    <text evidence="14">The sequence shown here is derived from an EMBL/GenBank/DDBJ whole genome shotgun (WGS) entry which is preliminary data.</text>
</comment>
<keyword evidence="9" id="KW-0472">Membrane</keyword>
<dbReference type="GO" id="GO:0008378">
    <property type="term" value="F:galactosyltransferase activity"/>
    <property type="evidence" value="ECO:0007669"/>
    <property type="project" value="TreeGrafter"/>
</dbReference>
<keyword evidence="10 11" id="KW-0325">Glycoprotein</keyword>
<sequence length="430" mass="49454">MRTSIFSICSLAVCLRRILLLSVASCLVYLALWNFSFPSEWKNPLISPSTQYRSLLSNDRWKDNERRKNDEMKRPQNLINSKDERPKNDLTEAINYNKLDNLLLETAASKSILMGAIKLEEVTEAQQQKEKELPPPLSKSEYCPELEKNIYLKGHIGQATLLIEELEEGEVANANTDLDPGGSWKPLNCTARHKMAVIIPYRDRKSHLVRLLDFLIPLLKRQFLDFRFIVTEQNGDNLFNKGRIMNAAFLFAQQKLNVNCVVFHDVDMFPQDDRTPYECPIINEPRHLGAFVSSLGYQLWYKEIVGGALAININDYLRVNGFSNSYWAWGGEDDDMGKRILSNNFTIGRPNSDYVRFSMLKHVKRKRVQPKLVFVLFFKFNPPKLSLVDKGVARDGLRGLKPSLPRNVGKGKIIGRKMMKKVKFFMLTTC</sequence>
<proteinExistence type="inferred from homology"/>
<dbReference type="Gene3D" id="3.90.550.10">
    <property type="entry name" value="Spore Coat Polysaccharide Biosynthesis Protein SpsA, Chain A"/>
    <property type="match status" value="1"/>
</dbReference>
<name>A0A6V7XSJ1_MELEN</name>
<dbReference type="GO" id="GO:0006688">
    <property type="term" value="P:glycosphingolipid biosynthetic process"/>
    <property type="evidence" value="ECO:0007669"/>
    <property type="project" value="TreeGrafter"/>
</dbReference>
<comment type="similarity">
    <text evidence="3 11">Belongs to the glycosyltransferase 7 family.</text>
</comment>
<evidence type="ECO:0000259" key="13">
    <source>
        <dbReference type="Pfam" id="PF13733"/>
    </source>
</evidence>
<keyword evidence="7 11" id="KW-0735">Signal-anchor</keyword>
<dbReference type="EC" id="2.4.1.-" evidence="11"/>
<dbReference type="GO" id="GO:0005975">
    <property type="term" value="P:carbohydrate metabolic process"/>
    <property type="evidence" value="ECO:0007669"/>
    <property type="project" value="InterPro"/>
</dbReference>
<keyword evidence="4 11" id="KW-0328">Glycosyltransferase</keyword>
<dbReference type="PANTHER" id="PTHR19300:SF46">
    <property type="entry name" value="BETA-1,4-N-ACETYLGALACTOSAMINYLTRANSFERASE"/>
    <property type="match status" value="1"/>
</dbReference>
<keyword evidence="11" id="KW-0479">Metal-binding</keyword>
<evidence type="ECO:0000256" key="1">
    <source>
        <dbReference type="ARBA" id="ARBA00004606"/>
    </source>
</evidence>
<protein>
    <recommendedName>
        <fullName evidence="11">Beta-1,4-N-acetylgalactosaminyltransferase</fullName>
        <ecNumber evidence="11">2.4.1.-</ecNumber>
    </recommendedName>
    <alternativeName>
        <fullName evidence="11">Beta-4-GalNAcT</fullName>
    </alternativeName>
</protein>
<dbReference type="GO" id="GO:0005794">
    <property type="term" value="C:Golgi apparatus"/>
    <property type="evidence" value="ECO:0007669"/>
    <property type="project" value="TreeGrafter"/>
</dbReference>
<dbReference type="OrthoDB" id="10038994at2759"/>
<keyword evidence="11" id="KW-0464">Manganese</keyword>
<keyword evidence="8" id="KW-1133">Transmembrane helix</keyword>
<keyword evidence="6" id="KW-0812">Transmembrane</keyword>
<dbReference type="InterPro" id="IPR027791">
    <property type="entry name" value="Galactosyl_T_C"/>
</dbReference>
<dbReference type="GO" id="GO:0046872">
    <property type="term" value="F:metal ion binding"/>
    <property type="evidence" value="ECO:0007669"/>
    <property type="project" value="UniProtKB-UniRule"/>
</dbReference>
<evidence type="ECO:0000256" key="10">
    <source>
        <dbReference type="ARBA" id="ARBA00023180"/>
    </source>
</evidence>
<evidence type="ECO:0000313" key="15">
    <source>
        <dbReference type="Proteomes" id="UP000580250"/>
    </source>
</evidence>
<reference evidence="14 15" key="1">
    <citation type="submission" date="2020-08" db="EMBL/GenBank/DDBJ databases">
        <authorList>
            <person name="Koutsovoulos G."/>
            <person name="Danchin GJ E."/>
        </authorList>
    </citation>
    <scope>NUCLEOTIDE SEQUENCE [LARGE SCALE GENOMIC DNA]</scope>
</reference>
<comment type="subcellular location">
    <subcellularLocation>
        <location evidence="1 11">Membrane</location>
        <topology evidence="1 11">Single-pass type II membrane protein</topology>
    </subcellularLocation>
</comment>
<dbReference type="Pfam" id="PF13733">
    <property type="entry name" value="Glyco_transf_7N"/>
    <property type="match status" value="1"/>
</dbReference>
<evidence type="ECO:0000313" key="14">
    <source>
        <dbReference type="EMBL" id="CAD2201697.1"/>
    </source>
</evidence>
<dbReference type="UniPathway" id="UPA00378"/>
<evidence type="ECO:0000256" key="7">
    <source>
        <dbReference type="ARBA" id="ARBA00022968"/>
    </source>
</evidence>
<evidence type="ECO:0000256" key="5">
    <source>
        <dbReference type="ARBA" id="ARBA00022679"/>
    </source>
</evidence>
<comment type="function">
    <text evidence="11">Catalyzes the transfer of galactose onto proteins or lipids.</text>
</comment>
<evidence type="ECO:0000256" key="8">
    <source>
        <dbReference type="ARBA" id="ARBA00022989"/>
    </source>
</evidence>
<dbReference type="Proteomes" id="UP000580250">
    <property type="component" value="Unassembled WGS sequence"/>
</dbReference>
<gene>
    <name evidence="14" type="ORF">MENT_LOCUS55268</name>
</gene>
<dbReference type="PRINTS" id="PR02050">
    <property type="entry name" value="B14GALTRFASE"/>
</dbReference>
<evidence type="ECO:0000256" key="4">
    <source>
        <dbReference type="ARBA" id="ARBA00022676"/>
    </source>
</evidence>
<evidence type="ECO:0000256" key="6">
    <source>
        <dbReference type="ARBA" id="ARBA00022692"/>
    </source>
</evidence>
<evidence type="ECO:0000259" key="12">
    <source>
        <dbReference type="Pfam" id="PF02709"/>
    </source>
</evidence>
<dbReference type="SUPFAM" id="SSF53448">
    <property type="entry name" value="Nucleotide-diphospho-sugar transferases"/>
    <property type="match status" value="1"/>
</dbReference>
<dbReference type="EMBL" id="CAJEWN010002055">
    <property type="protein sequence ID" value="CAD2201697.1"/>
    <property type="molecule type" value="Genomic_DNA"/>
</dbReference>
<evidence type="ECO:0000256" key="2">
    <source>
        <dbReference type="ARBA" id="ARBA00004922"/>
    </source>
</evidence>
<dbReference type="GO" id="GO:0033842">
    <property type="term" value="F:N-acetyl-beta-glucosaminyl-derivative 4-beta-N-acetylgalactosaminyltransferase activity"/>
    <property type="evidence" value="ECO:0007669"/>
    <property type="project" value="TreeGrafter"/>
</dbReference>
<organism evidence="14 15">
    <name type="scientific">Meloidogyne enterolobii</name>
    <name type="common">Root-knot nematode worm</name>
    <name type="synonym">Meloidogyne mayaguensis</name>
    <dbReference type="NCBI Taxonomy" id="390850"/>
    <lineage>
        <taxon>Eukaryota</taxon>
        <taxon>Metazoa</taxon>
        <taxon>Ecdysozoa</taxon>
        <taxon>Nematoda</taxon>
        <taxon>Chromadorea</taxon>
        <taxon>Rhabditida</taxon>
        <taxon>Tylenchina</taxon>
        <taxon>Tylenchomorpha</taxon>
        <taxon>Tylenchoidea</taxon>
        <taxon>Meloidogynidae</taxon>
        <taxon>Meloidogyninae</taxon>
        <taxon>Meloidogyne</taxon>
    </lineage>
</organism>
<feature type="domain" description="Galactosyltransferase N-terminal" evidence="13">
    <location>
        <begin position="158"/>
        <end position="280"/>
    </location>
</feature>
<dbReference type="PANTHER" id="PTHR19300">
    <property type="entry name" value="BETA-1,4-GALACTOSYLTRANSFERASE"/>
    <property type="match status" value="1"/>
</dbReference>